<dbReference type="PANTHER" id="PTHR11690:SF248">
    <property type="entry name" value="PICKPOCKET 17, ISOFORM A"/>
    <property type="match status" value="1"/>
</dbReference>
<reference evidence="12" key="1">
    <citation type="submission" date="2022-03" db="EMBL/GenBank/DDBJ databases">
        <authorList>
            <person name="Martin C."/>
        </authorList>
    </citation>
    <scope>NUCLEOTIDE SEQUENCE</scope>
</reference>
<gene>
    <name evidence="12" type="ORF">OFUS_LOCUS17184</name>
</gene>
<dbReference type="Pfam" id="PF00858">
    <property type="entry name" value="ASC"/>
    <property type="match status" value="1"/>
</dbReference>
<dbReference type="PRINTS" id="PR01078">
    <property type="entry name" value="AMINACHANNEL"/>
</dbReference>
<feature type="non-terminal residue" evidence="12">
    <location>
        <position position="1"/>
    </location>
</feature>
<name>A0A8J1U2U0_OWEFU</name>
<protein>
    <submittedName>
        <fullName evidence="12">Uncharacterized protein</fullName>
    </submittedName>
</protein>
<evidence type="ECO:0000256" key="9">
    <source>
        <dbReference type="ARBA" id="ARBA00023201"/>
    </source>
</evidence>
<evidence type="ECO:0000256" key="6">
    <source>
        <dbReference type="ARBA" id="ARBA00023053"/>
    </source>
</evidence>
<dbReference type="Proteomes" id="UP000749559">
    <property type="component" value="Unassembled WGS sequence"/>
</dbReference>
<evidence type="ECO:0000256" key="5">
    <source>
        <dbReference type="ARBA" id="ARBA00022989"/>
    </source>
</evidence>
<keyword evidence="3 11" id="KW-0894">Sodium channel</keyword>
<dbReference type="InterPro" id="IPR001873">
    <property type="entry name" value="ENaC"/>
</dbReference>
<keyword evidence="2 11" id="KW-0813">Transport</keyword>
<dbReference type="GO" id="GO:0005886">
    <property type="term" value="C:plasma membrane"/>
    <property type="evidence" value="ECO:0007669"/>
    <property type="project" value="TreeGrafter"/>
</dbReference>
<keyword evidence="5" id="KW-1133">Transmembrane helix</keyword>
<comment type="subcellular location">
    <subcellularLocation>
        <location evidence="1">Membrane</location>
        <topology evidence="1">Multi-pass membrane protein</topology>
    </subcellularLocation>
</comment>
<dbReference type="GO" id="GO:0015280">
    <property type="term" value="F:ligand-gated sodium channel activity"/>
    <property type="evidence" value="ECO:0007669"/>
    <property type="project" value="TreeGrafter"/>
</dbReference>
<dbReference type="AlphaFoldDB" id="A0A8J1U2U0"/>
<dbReference type="Gene3D" id="1.10.287.820">
    <property type="entry name" value="Acid-sensing ion channel domain"/>
    <property type="match status" value="1"/>
</dbReference>
<keyword evidence="4 11" id="KW-0812">Transmembrane</keyword>
<keyword evidence="7 11" id="KW-0406">Ion transport</keyword>
<dbReference type="EMBL" id="CAIIXF020000008">
    <property type="protein sequence ID" value="CAH1792173.1"/>
    <property type="molecule type" value="Genomic_DNA"/>
</dbReference>
<accession>A0A8J1U2U0</accession>
<comment type="similarity">
    <text evidence="11">Belongs to the amiloride-sensitive sodium channel (TC 1.A.6) family.</text>
</comment>
<keyword evidence="6" id="KW-0915">Sodium</keyword>
<evidence type="ECO:0000313" key="12">
    <source>
        <dbReference type="EMBL" id="CAH1792173.1"/>
    </source>
</evidence>
<dbReference type="PANTHER" id="PTHR11690">
    <property type="entry name" value="AMILORIDE-SENSITIVE SODIUM CHANNEL-RELATED"/>
    <property type="match status" value="1"/>
</dbReference>
<evidence type="ECO:0000256" key="4">
    <source>
        <dbReference type="ARBA" id="ARBA00022692"/>
    </source>
</evidence>
<sequence>DDDDDDDDDYQLNDALKDFHIHIEEPATFFSFLTSKERFDISHKKKDMITDCRKLHRFAKKNVYLDIECGENLFTKYNDMDNMNCHTIQLQNIPNVTLETKGISLVVNLNHYYEDVYVKKKIPITTSSERGLKVYIHEHNTMAYAQNHIKVTPGHLIDIEIDVSHHSKLGEPYGPCTKTSTVEFRTPSGTKYAYSEGSCIAACIQQKILKKCDCILQEFPLLENKKVCMSIRNNKSTYLKQLSCLDEFWKSSTSHNRICNQQCGPKCKGYSYTTTVSQTRWPNEDRHLWFYNKYISGSTFQDFYEDYAKLAEEHMDAESTEEENENFKITDTIDKLRNMTLLRDNFVRLDVSVTTQKTIYREVELVSTFTFYNTIASMFIFWIGCTFFSCLEIIEAVALWIRGRVTSANKHPITKVIPLDKREVKM</sequence>
<keyword evidence="9 11" id="KW-0739">Sodium transport</keyword>
<organism evidence="12 13">
    <name type="scientific">Owenia fusiformis</name>
    <name type="common">Polychaete worm</name>
    <dbReference type="NCBI Taxonomy" id="6347"/>
    <lineage>
        <taxon>Eukaryota</taxon>
        <taxon>Metazoa</taxon>
        <taxon>Spiralia</taxon>
        <taxon>Lophotrochozoa</taxon>
        <taxon>Annelida</taxon>
        <taxon>Polychaeta</taxon>
        <taxon>Sedentaria</taxon>
        <taxon>Canalipalpata</taxon>
        <taxon>Sabellida</taxon>
        <taxon>Oweniida</taxon>
        <taxon>Oweniidae</taxon>
        <taxon>Owenia</taxon>
    </lineage>
</organism>
<keyword evidence="8" id="KW-0472">Membrane</keyword>
<proteinExistence type="inferred from homology"/>
<evidence type="ECO:0000256" key="11">
    <source>
        <dbReference type="RuleBase" id="RU000679"/>
    </source>
</evidence>
<evidence type="ECO:0000256" key="8">
    <source>
        <dbReference type="ARBA" id="ARBA00023136"/>
    </source>
</evidence>
<comment type="caution">
    <text evidence="12">The sequence shown here is derived from an EMBL/GenBank/DDBJ whole genome shotgun (WGS) entry which is preliminary data.</text>
</comment>
<evidence type="ECO:0000313" key="13">
    <source>
        <dbReference type="Proteomes" id="UP000749559"/>
    </source>
</evidence>
<evidence type="ECO:0000256" key="3">
    <source>
        <dbReference type="ARBA" id="ARBA00022461"/>
    </source>
</evidence>
<evidence type="ECO:0000256" key="2">
    <source>
        <dbReference type="ARBA" id="ARBA00022448"/>
    </source>
</evidence>
<dbReference type="OrthoDB" id="6021021at2759"/>
<evidence type="ECO:0000256" key="10">
    <source>
        <dbReference type="ARBA" id="ARBA00023303"/>
    </source>
</evidence>
<evidence type="ECO:0000256" key="7">
    <source>
        <dbReference type="ARBA" id="ARBA00023065"/>
    </source>
</evidence>
<keyword evidence="13" id="KW-1185">Reference proteome</keyword>
<keyword evidence="10 11" id="KW-0407">Ion channel</keyword>
<evidence type="ECO:0000256" key="1">
    <source>
        <dbReference type="ARBA" id="ARBA00004141"/>
    </source>
</evidence>